<feature type="transmembrane region" description="Helical" evidence="2">
    <location>
        <begin position="12"/>
        <end position="34"/>
    </location>
</feature>
<feature type="region of interest" description="Disordered" evidence="1">
    <location>
        <begin position="130"/>
        <end position="256"/>
    </location>
</feature>
<evidence type="ECO:0000313" key="4">
    <source>
        <dbReference type="Proteomes" id="UP000199114"/>
    </source>
</evidence>
<dbReference type="STRING" id="1186196.SAMN04489841_0798"/>
<feature type="compositionally biased region" description="Low complexity" evidence="1">
    <location>
        <begin position="186"/>
        <end position="197"/>
    </location>
</feature>
<reference evidence="4" key="1">
    <citation type="submission" date="2016-10" db="EMBL/GenBank/DDBJ databases">
        <authorList>
            <person name="Varghese N."/>
            <person name="Submissions S."/>
        </authorList>
    </citation>
    <scope>NUCLEOTIDE SEQUENCE [LARGE SCALE GENOMIC DNA]</scope>
    <source>
        <strain evidence="4">DSM 25055</strain>
    </source>
</reference>
<accession>A0A1H9BMT4</accession>
<evidence type="ECO:0000256" key="1">
    <source>
        <dbReference type="SAM" id="MobiDB-lite"/>
    </source>
</evidence>
<evidence type="ECO:0000256" key="2">
    <source>
        <dbReference type="SAM" id="Phobius"/>
    </source>
</evidence>
<keyword evidence="4" id="KW-1185">Reference proteome</keyword>
<evidence type="ECO:0000313" key="3">
    <source>
        <dbReference type="EMBL" id="SEP90189.1"/>
    </source>
</evidence>
<feature type="transmembrane region" description="Helical" evidence="2">
    <location>
        <begin position="80"/>
        <end position="101"/>
    </location>
</feature>
<name>A0A1H9BMT4_9EURY</name>
<dbReference type="EMBL" id="FOFD01000001">
    <property type="protein sequence ID" value="SEP90189.1"/>
    <property type="molecule type" value="Genomic_DNA"/>
</dbReference>
<gene>
    <name evidence="3" type="ORF">SAMN04489841_0798</name>
</gene>
<keyword evidence="2" id="KW-0472">Membrane</keyword>
<sequence length="367" mass="38021">MRFATPGRYDWEGWGESTAAIVAMGLALAVAGTVRTLETPDPQPVVAFELFVSLFVPTGLATGGVWLARHDVSADVRQRVATRVSIGVVVACALGGWLVGYVALEGGTISDPLSLVTILAAVGGATGFATGVRKPRPVPSAPSAAPSGVRESDCDSSADPSRATADDSESTADRSTETAETKAATDETAAGTAIGDDATPDASVTAEPASRAATSVDADTAIRPAEPVRPTGPAERDDSDTAVEMDPTSATDPGVDAVVSVPSTAETVLEVLRKERARLALAVLYHEWNGETRSVDALARAVSYHTDDSVDAVAVGLRHATLPELRAIRAVDWNPHADRVSASDHAVFEEGVREASVVLESFEPGTR</sequence>
<dbReference type="RefSeq" id="WP_090613697.1">
    <property type="nucleotide sequence ID" value="NZ_FOFD01000001.1"/>
</dbReference>
<feature type="transmembrane region" description="Helical" evidence="2">
    <location>
        <begin position="46"/>
        <end position="68"/>
    </location>
</feature>
<keyword evidence="2" id="KW-0812">Transmembrane</keyword>
<keyword evidence="2" id="KW-1133">Transmembrane helix</keyword>
<dbReference type="OrthoDB" id="176671at2157"/>
<dbReference type="AlphaFoldDB" id="A0A1H9BMT4"/>
<proteinExistence type="predicted"/>
<organism evidence="3 4">
    <name type="scientific">Natrinema salaciae</name>
    <dbReference type="NCBI Taxonomy" id="1186196"/>
    <lineage>
        <taxon>Archaea</taxon>
        <taxon>Methanobacteriati</taxon>
        <taxon>Methanobacteriota</taxon>
        <taxon>Stenosarchaea group</taxon>
        <taxon>Halobacteria</taxon>
        <taxon>Halobacteriales</taxon>
        <taxon>Natrialbaceae</taxon>
        <taxon>Natrinema</taxon>
    </lineage>
</organism>
<protein>
    <submittedName>
        <fullName evidence="3">Uncharacterized protein</fullName>
    </submittedName>
</protein>
<dbReference type="Proteomes" id="UP000199114">
    <property type="component" value="Unassembled WGS sequence"/>
</dbReference>
<feature type="compositionally biased region" description="Basic and acidic residues" evidence="1">
    <location>
        <begin position="171"/>
        <end position="185"/>
    </location>
</feature>